<evidence type="ECO:0000256" key="6">
    <source>
        <dbReference type="SAM" id="SignalP"/>
    </source>
</evidence>
<keyword evidence="3" id="KW-0646">Protease inhibitor</keyword>
<feature type="chain" id="PRO_5026053118" evidence="6">
    <location>
        <begin position="22"/>
        <end position="162"/>
    </location>
</feature>
<dbReference type="AlphaFoldDB" id="A0A6G5A6X9"/>
<dbReference type="EMBL" id="GIKN01004478">
    <property type="protein sequence ID" value="NIE46751.1"/>
    <property type="molecule type" value="Transcribed_RNA"/>
</dbReference>
<name>A0A6G5A6X9_RHIMP</name>
<reference evidence="8" key="1">
    <citation type="submission" date="2020-03" db="EMBL/GenBank/DDBJ databases">
        <title>A transcriptome and proteome of the tick Rhipicephalus microplus shaped by the genetic composition of its hosts and developmental stage.</title>
        <authorList>
            <person name="Garcia G.R."/>
            <person name="Ribeiro J.M.C."/>
            <person name="Maruyama S.R."/>
            <person name="Gardinasse L.G."/>
            <person name="Nelson K."/>
            <person name="Ferreira B.R."/>
            <person name="Andrade T.G."/>
            <person name="Santos I.K.F.M."/>
        </authorList>
    </citation>
    <scope>NUCLEOTIDE SEQUENCE</scope>
    <source>
        <strain evidence="8">NSGR</strain>
        <tissue evidence="8">Salivary glands</tissue>
    </source>
</reference>
<dbReference type="CDD" id="cd22593">
    <property type="entry name" value="Kunitz_conkunitzin"/>
    <property type="match status" value="1"/>
</dbReference>
<feature type="signal peptide" evidence="6">
    <location>
        <begin position="1"/>
        <end position="21"/>
    </location>
</feature>
<evidence type="ECO:0000259" key="7">
    <source>
        <dbReference type="PROSITE" id="PS50279"/>
    </source>
</evidence>
<dbReference type="PANTHER" id="PTHR10083">
    <property type="entry name" value="KUNITZ-TYPE PROTEASE INHIBITOR-RELATED"/>
    <property type="match status" value="1"/>
</dbReference>
<accession>A0A6G5A6X9</accession>
<evidence type="ECO:0000256" key="4">
    <source>
        <dbReference type="ARBA" id="ARBA00022900"/>
    </source>
</evidence>
<organism evidence="8">
    <name type="scientific">Rhipicephalus microplus</name>
    <name type="common">Cattle tick</name>
    <name type="synonym">Boophilus microplus</name>
    <dbReference type="NCBI Taxonomy" id="6941"/>
    <lineage>
        <taxon>Eukaryota</taxon>
        <taxon>Metazoa</taxon>
        <taxon>Ecdysozoa</taxon>
        <taxon>Arthropoda</taxon>
        <taxon>Chelicerata</taxon>
        <taxon>Arachnida</taxon>
        <taxon>Acari</taxon>
        <taxon>Parasitiformes</taxon>
        <taxon>Ixodida</taxon>
        <taxon>Ixodoidea</taxon>
        <taxon>Ixodidae</taxon>
        <taxon>Rhipicephalinae</taxon>
        <taxon>Rhipicephalus</taxon>
        <taxon>Boophilus</taxon>
    </lineage>
</organism>
<dbReference type="Pfam" id="PF00014">
    <property type="entry name" value="Kunitz_BPTI"/>
    <property type="match status" value="2"/>
</dbReference>
<dbReference type="InterPro" id="IPR002223">
    <property type="entry name" value="Kunitz_BPTI"/>
</dbReference>
<dbReference type="SMART" id="SM00131">
    <property type="entry name" value="KU"/>
    <property type="match status" value="2"/>
</dbReference>
<keyword evidence="5" id="KW-1015">Disulfide bond</keyword>
<dbReference type="GO" id="GO:0005615">
    <property type="term" value="C:extracellular space"/>
    <property type="evidence" value="ECO:0007669"/>
    <property type="project" value="TreeGrafter"/>
</dbReference>
<dbReference type="OrthoDB" id="6510097at2759"/>
<evidence type="ECO:0000313" key="8">
    <source>
        <dbReference type="EMBL" id="NIE46751.1"/>
    </source>
</evidence>
<dbReference type="PANTHER" id="PTHR10083:SF217">
    <property type="entry name" value="BOOPHILIN-H2"/>
    <property type="match status" value="1"/>
</dbReference>
<proteinExistence type="predicted"/>
<dbReference type="PROSITE" id="PS50279">
    <property type="entry name" value="BPTI_KUNITZ_2"/>
    <property type="match status" value="2"/>
</dbReference>
<evidence type="ECO:0000256" key="2">
    <source>
        <dbReference type="ARBA" id="ARBA00022525"/>
    </source>
</evidence>
<sequence>MLVRQFVAVLKFFCCLEYGSGAEPEAEWVIKRPVACYMGPDYGLGKGHHERFFYNNSNKRCRPFDYSGSGGNGNNFDTKRECRYLCGSKYDPDRDPCLKPPSNIWCPTWPTYVEMWTFDKKTEKCIPFLYHQCAIDRNVFPTCHLCLKECQRHMHELQHCPE</sequence>
<feature type="domain" description="BPTI/Kunitz inhibitor" evidence="7">
    <location>
        <begin position="36"/>
        <end position="86"/>
    </location>
</feature>
<evidence type="ECO:0000256" key="5">
    <source>
        <dbReference type="ARBA" id="ARBA00023157"/>
    </source>
</evidence>
<dbReference type="Gene3D" id="4.10.410.10">
    <property type="entry name" value="Pancreatic trypsin inhibitor Kunitz domain"/>
    <property type="match status" value="2"/>
</dbReference>
<dbReference type="InterPro" id="IPR050098">
    <property type="entry name" value="TFPI/VKTCI-like"/>
</dbReference>
<keyword evidence="6" id="KW-0732">Signal</keyword>
<dbReference type="VEuPathDB" id="VectorBase:LOC119168508"/>
<evidence type="ECO:0000256" key="1">
    <source>
        <dbReference type="ARBA" id="ARBA00004613"/>
    </source>
</evidence>
<dbReference type="SUPFAM" id="SSF57362">
    <property type="entry name" value="BPTI-like"/>
    <property type="match status" value="2"/>
</dbReference>
<comment type="subcellular location">
    <subcellularLocation>
        <location evidence="1">Secreted</location>
    </subcellularLocation>
</comment>
<keyword evidence="4" id="KW-0722">Serine protease inhibitor</keyword>
<keyword evidence="2" id="KW-0964">Secreted</keyword>
<feature type="domain" description="BPTI/Kunitz inhibitor" evidence="7">
    <location>
        <begin position="97"/>
        <end position="150"/>
    </location>
</feature>
<evidence type="ECO:0000256" key="3">
    <source>
        <dbReference type="ARBA" id="ARBA00022690"/>
    </source>
</evidence>
<dbReference type="InterPro" id="IPR036880">
    <property type="entry name" value="Kunitz_BPTI_sf"/>
</dbReference>
<protein>
    <submittedName>
        <fullName evidence="8">Putative kunitz</fullName>
    </submittedName>
</protein>
<dbReference type="GO" id="GO:0004867">
    <property type="term" value="F:serine-type endopeptidase inhibitor activity"/>
    <property type="evidence" value="ECO:0007669"/>
    <property type="project" value="UniProtKB-KW"/>
</dbReference>